<name>A0AAD7CB72_9AGAR</name>
<dbReference type="EMBL" id="JARKIF010000003">
    <property type="protein sequence ID" value="KAJ7644243.1"/>
    <property type="molecule type" value="Genomic_DNA"/>
</dbReference>
<organism evidence="1 2">
    <name type="scientific">Roridomyces roridus</name>
    <dbReference type="NCBI Taxonomy" id="1738132"/>
    <lineage>
        <taxon>Eukaryota</taxon>
        <taxon>Fungi</taxon>
        <taxon>Dikarya</taxon>
        <taxon>Basidiomycota</taxon>
        <taxon>Agaricomycotina</taxon>
        <taxon>Agaricomycetes</taxon>
        <taxon>Agaricomycetidae</taxon>
        <taxon>Agaricales</taxon>
        <taxon>Marasmiineae</taxon>
        <taxon>Mycenaceae</taxon>
        <taxon>Roridomyces</taxon>
    </lineage>
</organism>
<sequence length="308" mass="35065">MFLCRRLLFQFGAFQQFTPALRRPHVPVTRIRARASQSMASLSPESLLQRLAEYESNSSERPHKMRISYLQTYQHLRAFHRPVLATLPLSSYFSLLKHASRLELVGPVSWIIEDILELLPEPERPPAMLKIMLSATLHILPRGTLLPMLQCLHNSPTRELDKLTPESITALARIVATPTPSPTDSPLLDLLFPLLLRRLEALPQPQGADVLTYIPPDIIRASFPFVDKLLKLSQQERALKVFQVLVDSGNIPPEAVQTIQGLDDFASIIRSSLVRASTHWHWRPWQRRFCHPSFEIHATPANLSSPWP</sequence>
<comment type="caution">
    <text evidence="1">The sequence shown here is derived from an EMBL/GenBank/DDBJ whole genome shotgun (WGS) entry which is preliminary data.</text>
</comment>
<evidence type="ECO:0000313" key="1">
    <source>
        <dbReference type="EMBL" id="KAJ7644243.1"/>
    </source>
</evidence>
<gene>
    <name evidence="1" type="ORF">FB45DRAFT_291824</name>
</gene>
<dbReference type="AlphaFoldDB" id="A0AAD7CB72"/>
<keyword evidence="2" id="KW-1185">Reference proteome</keyword>
<evidence type="ECO:0000313" key="2">
    <source>
        <dbReference type="Proteomes" id="UP001221142"/>
    </source>
</evidence>
<accession>A0AAD7CB72</accession>
<protein>
    <submittedName>
        <fullName evidence="1">Uncharacterized protein</fullName>
    </submittedName>
</protein>
<dbReference type="Proteomes" id="UP001221142">
    <property type="component" value="Unassembled WGS sequence"/>
</dbReference>
<proteinExistence type="predicted"/>
<reference evidence="1" key="1">
    <citation type="submission" date="2023-03" db="EMBL/GenBank/DDBJ databases">
        <title>Massive genome expansion in bonnet fungi (Mycena s.s.) driven by repeated elements and novel gene families across ecological guilds.</title>
        <authorList>
            <consortium name="Lawrence Berkeley National Laboratory"/>
            <person name="Harder C.B."/>
            <person name="Miyauchi S."/>
            <person name="Viragh M."/>
            <person name="Kuo A."/>
            <person name="Thoen E."/>
            <person name="Andreopoulos B."/>
            <person name="Lu D."/>
            <person name="Skrede I."/>
            <person name="Drula E."/>
            <person name="Henrissat B."/>
            <person name="Morin E."/>
            <person name="Kohler A."/>
            <person name="Barry K."/>
            <person name="LaButti K."/>
            <person name="Morin E."/>
            <person name="Salamov A."/>
            <person name="Lipzen A."/>
            <person name="Mereny Z."/>
            <person name="Hegedus B."/>
            <person name="Baldrian P."/>
            <person name="Stursova M."/>
            <person name="Weitz H."/>
            <person name="Taylor A."/>
            <person name="Grigoriev I.V."/>
            <person name="Nagy L.G."/>
            <person name="Martin F."/>
            <person name="Kauserud H."/>
        </authorList>
    </citation>
    <scope>NUCLEOTIDE SEQUENCE</scope>
    <source>
        <strain evidence="1">9284</strain>
    </source>
</reference>